<dbReference type="SMART" id="SM01219">
    <property type="entry name" value="Frataxin_Cyay"/>
    <property type="match status" value="1"/>
</dbReference>
<evidence type="ECO:0000256" key="3">
    <source>
        <dbReference type="ARBA" id="ARBA00023004"/>
    </source>
</evidence>
<dbReference type="Pfam" id="PF01491">
    <property type="entry name" value="Frataxin_Cyay"/>
    <property type="match status" value="1"/>
</dbReference>
<dbReference type="OrthoDB" id="285675at2"/>
<reference evidence="6" key="1">
    <citation type="submission" date="2017-05" db="EMBL/GenBank/DDBJ databases">
        <title>Complete and WGS of Bordetella genogroups.</title>
        <authorList>
            <person name="Spilker T."/>
            <person name="Lipuma J."/>
        </authorList>
    </citation>
    <scope>NUCLEOTIDE SEQUENCE [LARGE SCALE GENOMIC DNA]</scope>
    <source>
        <strain evidence="6">AU18089</strain>
    </source>
</reference>
<comment type="caution">
    <text evidence="5">The sequence shown here is derived from an EMBL/GenBank/DDBJ whole genome shotgun (WGS) entry which is preliminary data.</text>
</comment>
<dbReference type="PANTHER" id="PTHR16821:SF2">
    <property type="entry name" value="FRATAXIN, MITOCHONDRIAL"/>
    <property type="match status" value="1"/>
</dbReference>
<keyword evidence="3 4" id="KW-0408">Iron</keyword>
<dbReference type="SUPFAM" id="SSF55387">
    <property type="entry name" value="Frataxin/Nqo15-like"/>
    <property type="match status" value="1"/>
</dbReference>
<dbReference type="InterPro" id="IPR020895">
    <property type="entry name" value="Frataxin_CS"/>
</dbReference>
<comment type="function">
    <text evidence="4">Involved in iron-sulfur (Fe-S) cluster assembly. May act as a regulator of Fe-S biogenesis.</text>
</comment>
<gene>
    <name evidence="4" type="primary">cyaY</name>
    <name evidence="5" type="ORF">CAL19_18175</name>
</gene>
<dbReference type="GO" id="GO:0005737">
    <property type="term" value="C:cytoplasm"/>
    <property type="evidence" value="ECO:0007669"/>
    <property type="project" value="UniProtKB-ARBA"/>
</dbReference>
<dbReference type="InterPro" id="IPR002908">
    <property type="entry name" value="Frataxin/CyaY"/>
</dbReference>
<proteinExistence type="inferred from homology"/>
<dbReference type="GO" id="GO:0016226">
    <property type="term" value="P:iron-sulfur cluster assembly"/>
    <property type="evidence" value="ECO:0007669"/>
    <property type="project" value="UniProtKB-UniRule"/>
</dbReference>
<evidence type="ECO:0000256" key="1">
    <source>
        <dbReference type="ARBA" id="ARBA00008183"/>
    </source>
</evidence>
<evidence type="ECO:0000256" key="4">
    <source>
        <dbReference type="HAMAP-Rule" id="MF_00142"/>
    </source>
</evidence>
<accession>A0A261QV51</accession>
<protein>
    <recommendedName>
        <fullName evidence="4">Iron-sulfur cluster assembly protein CyaY</fullName>
    </recommendedName>
</protein>
<evidence type="ECO:0000256" key="2">
    <source>
        <dbReference type="ARBA" id="ARBA00022723"/>
    </source>
</evidence>
<dbReference type="PANTHER" id="PTHR16821">
    <property type="entry name" value="FRATAXIN"/>
    <property type="match status" value="1"/>
</dbReference>
<name>A0A261QV51_9BORD</name>
<organism evidence="5 6">
    <name type="scientific">Bordetella genomosp. 7</name>
    <dbReference type="NCBI Taxonomy" id="1416805"/>
    <lineage>
        <taxon>Bacteria</taxon>
        <taxon>Pseudomonadati</taxon>
        <taxon>Pseudomonadota</taxon>
        <taxon>Betaproteobacteria</taxon>
        <taxon>Burkholderiales</taxon>
        <taxon>Alcaligenaceae</taxon>
        <taxon>Bordetella</taxon>
    </lineage>
</organism>
<keyword evidence="2 4" id="KW-0479">Metal-binding</keyword>
<keyword evidence="6" id="KW-1185">Reference proteome</keyword>
<comment type="similarity">
    <text evidence="1 4">Belongs to the frataxin family.</text>
</comment>
<sequence>MTETEFLALVDQVLDSIESQADDWAAGQDVDIEASRSGNVLTLVFEDGTHVVVNAQTAMQEIWVAARTGGFHYRYDGQHWNDTRGGPQLADALSQICSAAAGVPVNVKL</sequence>
<dbReference type="NCBIfam" id="TIGR03421">
    <property type="entry name" value="FeS_CyaY"/>
    <property type="match status" value="1"/>
</dbReference>
<dbReference type="GO" id="GO:0008199">
    <property type="term" value="F:ferric iron binding"/>
    <property type="evidence" value="ECO:0007669"/>
    <property type="project" value="InterPro"/>
</dbReference>
<dbReference type="PROSITE" id="PS50810">
    <property type="entry name" value="FRATAXIN_2"/>
    <property type="match status" value="1"/>
</dbReference>
<dbReference type="InterPro" id="IPR036524">
    <property type="entry name" value="Frataxin/CyaY_sf"/>
</dbReference>
<evidence type="ECO:0000313" key="6">
    <source>
        <dbReference type="Proteomes" id="UP000216947"/>
    </source>
</evidence>
<dbReference type="PROSITE" id="PS01344">
    <property type="entry name" value="FRATAXIN_1"/>
    <property type="match status" value="1"/>
</dbReference>
<dbReference type="InterPro" id="IPR047584">
    <property type="entry name" value="CyaY"/>
</dbReference>
<dbReference type="EMBL" id="NEVK01000008">
    <property type="protein sequence ID" value="OZI16601.1"/>
    <property type="molecule type" value="Genomic_DNA"/>
</dbReference>
<dbReference type="AlphaFoldDB" id="A0A261QV51"/>
<evidence type="ECO:0000313" key="5">
    <source>
        <dbReference type="EMBL" id="OZI16601.1"/>
    </source>
</evidence>
<dbReference type="Gene3D" id="3.30.920.10">
    <property type="entry name" value="Frataxin/CyaY"/>
    <property type="match status" value="1"/>
</dbReference>
<dbReference type="HAMAP" id="MF_00142">
    <property type="entry name" value="CyaY"/>
    <property type="match status" value="1"/>
</dbReference>
<dbReference type="Proteomes" id="UP000216947">
    <property type="component" value="Unassembled WGS sequence"/>
</dbReference>
<dbReference type="RefSeq" id="WP_026639660.1">
    <property type="nucleotide sequence ID" value="NZ_NEVI01000023.1"/>
</dbReference>